<name>A0AAP8MCN9_9GAMM</name>
<dbReference type="Gene3D" id="3.90.650.10">
    <property type="entry name" value="PurM-like C-terminal domain"/>
    <property type="match status" value="1"/>
</dbReference>
<dbReference type="PANTHER" id="PTHR10256:SF0">
    <property type="entry name" value="INACTIVE SELENIDE, WATER DIKINASE-LIKE PROTEIN-RELATED"/>
    <property type="match status" value="1"/>
</dbReference>
<evidence type="ECO:0000259" key="8">
    <source>
        <dbReference type="Pfam" id="PF07992"/>
    </source>
</evidence>
<feature type="domain" description="FAD/NAD(P)-binding" evidence="8">
    <location>
        <begin position="10"/>
        <end position="307"/>
    </location>
</feature>
<keyword evidence="1" id="KW-0808">Transferase</keyword>
<dbReference type="Proteomes" id="UP000235162">
    <property type="component" value="Unassembled WGS sequence"/>
</dbReference>
<dbReference type="InterPro" id="IPR023753">
    <property type="entry name" value="FAD/NAD-binding_dom"/>
</dbReference>
<dbReference type="PRINTS" id="PR00368">
    <property type="entry name" value="FADPNR"/>
</dbReference>
<evidence type="ECO:0000256" key="4">
    <source>
        <dbReference type="ARBA" id="ARBA00022840"/>
    </source>
</evidence>
<dbReference type="GO" id="GO:0005524">
    <property type="term" value="F:ATP binding"/>
    <property type="evidence" value="ECO:0007669"/>
    <property type="project" value="UniProtKB-KW"/>
</dbReference>
<organism evidence="9 10">
    <name type="scientific">Halioglobus japonicus</name>
    <dbReference type="NCBI Taxonomy" id="930805"/>
    <lineage>
        <taxon>Bacteria</taxon>
        <taxon>Pseudomonadati</taxon>
        <taxon>Pseudomonadota</taxon>
        <taxon>Gammaproteobacteria</taxon>
        <taxon>Cellvibrionales</taxon>
        <taxon>Halieaceae</taxon>
        <taxon>Halioglobus</taxon>
    </lineage>
</organism>
<dbReference type="GO" id="GO:0016260">
    <property type="term" value="P:selenocysteine biosynthetic process"/>
    <property type="evidence" value="ECO:0007669"/>
    <property type="project" value="TreeGrafter"/>
</dbReference>
<dbReference type="Gene3D" id="3.50.50.100">
    <property type="match status" value="1"/>
</dbReference>
<evidence type="ECO:0000313" key="9">
    <source>
        <dbReference type="EMBL" id="PLW85373.1"/>
    </source>
</evidence>
<dbReference type="InterPro" id="IPR016188">
    <property type="entry name" value="PurM-like_N"/>
</dbReference>
<sequence length="731" mass="77334">MQAQAEYVRDLVLVGGGHAHVLALRMLAMQPLAGLRTTLISPASHTPYSGMLPGLVAEHYQFEDTHIDLARLCQWAGARFVAAEVTGLDPHAKTLQLAGRPPVEYDVVSLDIGSQPELDSVPGARAHSVPVKPVAGLWQRWRELEGRLAESTADHRVVVVGGGAGSVELVLAMAHAQAHNHLKFDLICGATEILQGYNRGARAATERALKAFGINLHLDSRVAEVEDAALVLTDGTRHLYDDLFWCTGAAAAAWVADSGLACDDRGFLRISNTLQSVDHPDVFGAGDIASQDEYPRPKAGVYAVRQGPVLAANLRAYLLGKPLREHRPQQRFLSLVSLGDRNAAADRGPLYASGGWVWRWKDRIDREFMGRFENLPPMPATTTGEAIPGALDPHRQAHCGGCGAKVGARGLAATLARLAMAFPDHCPVPGDGDDAATILGEAGQPTLQSVDVLRQLVADPWLMGRIAANHALSDLYACGVRPVSALAAVTLPFASGSLLQRELEQLLAGALHEFSQVDCQLAGGHSMQGPELQLGFTVNGQPMDSARGVMTKRGMQAGDMLVLTKPLGTGVLFAAHMALHADGRDVQAAIDMMLQSNAWAAELALGHGARACTDITGFGLLGHLLEMLDEQVSVQLIAEVIPALSGAREQLAAGVRSSMHEANAQALAALYVGADTGFEILVDPQTSGGLLVALPAGKADAYCQALHDAGYAEASIIGRAEPRGVAPVRLS</sequence>
<feature type="domain" description="PurM-like C-terminal" evidence="7">
    <location>
        <begin position="556"/>
        <end position="724"/>
    </location>
</feature>
<dbReference type="SUPFAM" id="SSF56042">
    <property type="entry name" value="PurM C-terminal domain-like"/>
    <property type="match status" value="1"/>
</dbReference>
<dbReference type="PANTHER" id="PTHR10256">
    <property type="entry name" value="SELENIDE, WATER DIKINASE"/>
    <property type="match status" value="1"/>
</dbReference>
<dbReference type="Pfam" id="PF02769">
    <property type="entry name" value="AIRS_C"/>
    <property type="match status" value="1"/>
</dbReference>
<dbReference type="SUPFAM" id="SSF55326">
    <property type="entry name" value="PurM N-terminal domain-like"/>
    <property type="match status" value="1"/>
</dbReference>
<dbReference type="InterPro" id="IPR004536">
    <property type="entry name" value="SPS/SelD"/>
</dbReference>
<keyword evidence="10" id="KW-1185">Reference proteome</keyword>
<dbReference type="Gene3D" id="3.30.1330.10">
    <property type="entry name" value="PurM-like, N-terminal domain"/>
    <property type="match status" value="1"/>
</dbReference>
<evidence type="ECO:0000259" key="6">
    <source>
        <dbReference type="Pfam" id="PF00586"/>
    </source>
</evidence>
<dbReference type="Pfam" id="PF07992">
    <property type="entry name" value="Pyr_redox_2"/>
    <property type="match status" value="1"/>
</dbReference>
<evidence type="ECO:0000259" key="7">
    <source>
        <dbReference type="Pfam" id="PF02769"/>
    </source>
</evidence>
<dbReference type="NCBIfam" id="TIGR03169">
    <property type="entry name" value="Nterm_to_SelD"/>
    <property type="match status" value="1"/>
</dbReference>
<feature type="domain" description="PurM-like N-terminal" evidence="6">
    <location>
        <begin position="432"/>
        <end position="540"/>
    </location>
</feature>
<gene>
    <name evidence="9" type="primary">selD</name>
    <name evidence="9" type="ORF">C0029_12125</name>
</gene>
<evidence type="ECO:0000256" key="3">
    <source>
        <dbReference type="ARBA" id="ARBA00022777"/>
    </source>
</evidence>
<dbReference type="RefSeq" id="WP_102106317.1">
    <property type="nucleotide sequence ID" value="NZ_BMYL01000007.1"/>
</dbReference>
<comment type="caution">
    <text evidence="9">The sequence shown here is derived from an EMBL/GenBank/DDBJ whole genome shotgun (WGS) entry which is preliminary data.</text>
</comment>
<dbReference type="NCBIfam" id="TIGR00476">
    <property type="entry name" value="selD"/>
    <property type="match status" value="1"/>
</dbReference>
<dbReference type="GO" id="GO:0016491">
    <property type="term" value="F:oxidoreductase activity"/>
    <property type="evidence" value="ECO:0007669"/>
    <property type="project" value="InterPro"/>
</dbReference>
<dbReference type="EMBL" id="PKUR01000003">
    <property type="protein sequence ID" value="PLW85373.1"/>
    <property type="molecule type" value="Genomic_DNA"/>
</dbReference>
<accession>A0AAP8MCN9</accession>
<keyword evidence="3" id="KW-0418">Kinase</keyword>
<dbReference type="Pfam" id="PF00586">
    <property type="entry name" value="AIRS"/>
    <property type="match status" value="1"/>
</dbReference>
<protein>
    <submittedName>
        <fullName evidence="9">Selenide, water dikinase SelD</fullName>
    </submittedName>
</protein>
<keyword evidence="2" id="KW-0547">Nucleotide-binding</keyword>
<evidence type="ECO:0000256" key="1">
    <source>
        <dbReference type="ARBA" id="ARBA00022679"/>
    </source>
</evidence>
<keyword evidence="5" id="KW-0711">Selenium</keyword>
<dbReference type="InterPro" id="IPR036676">
    <property type="entry name" value="PurM-like_C_sf"/>
</dbReference>
<keyword evidence="4" id="KW-0067">ATP-binding</keyword>
<evidence type="ECO:0000313" key="10">
    <source>
        <dbReference type="Proteomes" id="UP000235162"/>
    </source>
</evidence>
<dbReference type="InterPro" id="IPR036921">
    <property type="entry name" value="PurM-like_N_sf"/>
</dbReference>
<evidence type="ECO:0000256" key="2">
    <source>
        <dbReference type="ARBA" id="ARBA00022741"/>
    </source>
</evidence>
<dbReference type="InterPro" id="IPR010918">
    <property type="entry name" value="PurM-like_C_dom"/>
</dbReference>
<dbReference type="InterPro" id="IPR036188">
    <property type="entry name" value="FAD/NAD-bd_sf"/>
</dbReference>
<evidence type="ECO:0000256" key="5">
    <source>
        <dbReference type="ARBA" id="ARBA00023266"/>
    </source>
</evidence>
<dbReference type="AlphaFoldDB" id="A0AAP8MCN9"/>
<dbReference type="SUPFAM" id="SSF51905">
    <property type="entry name" value="FAD/NAD(P)-binding domain"/>
    <property type="match status" value="2"/>
</dbReference>
<reference evidence="9 10" key="1">
    <citation type="submission" date="2018-01" db="EMBL/GenBank/DDBJ databases">
        <title>The draft genome sequence of Halioglobus japonicus S1-36.</title>
        <authorList>
            <person name="Du Z.-J."/>
            <person name="Shi M.-J."/>
        </authorList>
    </citation>
    <scope>NUCLEOTIDE SEQUENCE [LARGE SCALE GENOMIC DNA]</scope>
    <source>
        <strain evidence="9 10">S1-36</strain>
    </source>
</reference>
<dbReference type="GO" id="GO:0004756">
    <property type="term" value="F:selenide, water dikinase activity"/>
    <property type="evidence" value="ECO:0007669"/>
    <property type="project" value="TreeGrafter"/>
</dbReference>
<dbReference type="InterPro" id="IPR017584">
    <property type="entry name" value="Pyridine_nucleo_diS_OxRdtase_N"/>
</dbReference>
<dbReference type="GO" id="GO:0005737">
    <property type="term" value="C:cytoplasm"/>
    <property type="evidence" value="ECO:0007669"/>
    <property type="project" value="TreeGrafter"/>
</dbReference>
<proteinExistence type="predicted"/>
<dbReference type="CDD" id="cd02195">
    <property type="entry name" value="SelD"/>
    <property type="match status" value="1"/>
</dbReference>